<protein>
    <recommendedName>
        <fullName evidence="4">Tubby C 2</fullName>
    </recommendedName>
</protein>
<dbReference type="EMBL" id="LSCV01000002">
    <property type="protein sequence ID" value="KXB42608.1"/>
    <property type="molecule type" value="Genomic_DNA"/>
</dbReference>
<comment type="caution">
    <text evidence="2">The sequence shown here is derived from an EMBL/GenBank/DDBJ whole genome shotgun (WGS) entry which is preliminary data.</text>
</comment>
<dbReference type="InterPro" id="IPR007612">
    <property type="entry name" value="LOR"/>
</dbReference>
<dbReference type="OrthoDB" id="652307at2"/>
<dbReference type="AlphaFoldDB" id="A0A133YHE3"/>
<dbReference type="SUPFAM" id="SSF54518">
    <property type="entry name" value="Tubby C-terminal domain-like"/>
    <property type="match status" value="1"/>
</dbReference>
<dbReference type="STRING" id="1497955.HMPREF1872_00297"/>
<dbReference type="Proteomes" id="UP000070080">
    <property type="component" value="Unassembled WGS sequence"/>
</dbReference>
<dbReference type="InterPro" id="IPR025659">
    <property type="entry name" value="Tubby-like_C"/>
</dbReference>
<evidence type="ECO:0000313" key="3">
    <source>
        <dbReference type="Proteomes" id="UP000070080"/>
    </source>
</evidence>
<proteinExistence type="inferred from homology"/>
<gene>
    <name evidence="2" type="ORF">HMPREF1872_00297</name>
</gene>
<dbReference type="Gene3D" id="2.40.160.200">
    <property type="entry name" value="LURP1-related"/>
    <property type="match status" value="1"/>
</dbReference>
<name>A0A133YHE3_9FIRM</name>
<sequence length="162" mass="18956">MKQYYFKEKLFKFTDQYWIIDENGEKCFYLDQDLKLIGYSATVFNTKQVELFTISRQVISLLPRYFVNFSDGTSLEINARFSFFRKVIDVATNFGDIVLKGDVWDFNFAIYIDDELIGEIVKKPLTLTDTYELTVYAEKYTLASLALVICLNNIKDGEKARH</sequence>
<keyword evidence="3" id="KW-1185">Reference proteome</keyword>
<reference evidence="3" key="1">
    <citation type="submission" date="2016-01" db="EMBL/GenBank/DDBJ databases">
        <authorList>
            <person name="Mitreva M."/>
            <person name="Pepin K.H."/>
            <person name="Mihindukulasuriya K.A."/>
            <person name="Fulton R."/>
            <person name="Fronick C."/>
            <person name="O'Laughlin M."/>
            <person name="Miner T."/>
            <person name="Herter B."/>
            <person name="Rosa B.A."/>
            <person name="Cordes M."/>
            <person name="Tomlinson C."/>
            <person name="Wollam A."/>
            <person name="Palsikar V.B."/>
            <person name="Mardis E.R."/>
            <person name="Wilson R.K."/>
        </authorList>
    </citation>
    <scope>NUCLEOTIDE SEQUENCE [LARGE SCALE GENOMIC DNA]</scope>
    <source>
        <strain evidence="3">KA00274</strain>
    </source>
</reference>
<evidence type="ECO:0000313" key="2">
    <source>
        <dbReference type="EMBL" id="KXB42608.1"/>
    </source>
</evidence>
<organism evidence="2 3">
    <name type="scientific">Amygdalobacter nucleatus</name>
    <dbReference type="NCBI Taxonomy" id="3029274"/>
    <lineage>
        <taxon>Bacteria</taxon>
        <taxon>Bacillati</taxon>
        <taxon>Bacillota</taxon>
        <taxon>Clostridia</taxon>
        <taxon>Eubacteriales</taxon>
        <taxon>Oscillospiraceae</taxon>
        <taxon>Amygdalobacter</taxon>
    </lineage>
</organism>
<dbReference type="RefSeq" id="WP_066712944.1">
    <property type="nucleotide sequence ID" value="NZ_JARFNM010000001.1"/>
</dbReference>
<evidence type="ECO:0000256" key="1">
    <source>
        <dbReference type="ARBA" id="ARBA00005437"/>
    </source>
</evidence>
<comment type="similarity">
    <text evidence="1">Belongs to the LOR family.</text>
</comment>
<evidence type="ECO:0008006" key="4">
    <source>
        <dbReference type="Google" id="ProtNLM"/>
    </source>
</evidence>
<dbReference type="InterPro" id="IPR038595">
    <property type="entry name" value="LOR_sf"/>
</dbReference>
<dbReference type="Pfam" id="PF04525">
    <property type="entry name" value="LOR"/>
    <property type="match status" value="1"/>
</dbReference>
<accession>A0A133YHE3</accession>